<comment type="caution">
    <text evidence="2">The sequence shown here is derived from an EMBL/GenBank/DDBJ whole genome shotgun (WGS) entry which is preliminary data.</text>
</comment>
<dbReference type="PROSITE" id="PS50181">
    <property type="entry name" value="FBOX"/>
    <property type="match status" value="1"/>
</dbReference>
<dbReference type="PANTHER" id="PTHR31672">
    <property type="entry name" value="BNACNNG10540D PROTEIN"/>
    <property type="match status" value="1"/>
</dbReference>
<reference evidence="2" key="1">
    <citation type="submission" date="2022-07" db="EMBL/GenBank/DDBJ databases">
        <authorList>
            <person name="Macas J."/>
            <person name="Novak P."/>
            <person name="Neumann P."/>
        </authorList>
    </citation>
    <scope>NUCLEOTIDE SEQUENCE</scope>
</reference>
<dbReference type="InterPro" id="IPR050796">
    <property type="entry name" value="SCF_F-box_component"/>
</dbReference>
<dbReference type="PANTHER" id="PTHR31672:SF13">
    <property type="entry name" value="F-BOX PROTEIN CPR30-LIKE"/>
    <property type="match status" value="1"/>
</dbReference>
<dbReference type="InterPro" id="IPR001810">
    <property type="entry name" value="F-box_dom"/>
</dbReference>
<organism evidence="2 3">
    <name type="scientific">Cuscuta epithymum</name>
    <dbReference type="NCBI Taxonomy" id="186058"/>
    <lineage>
        <taxon>Eukaryota</taxon>
        <taxon>Viridiplantae</taxon>
        <taxon>Streptophyta</taxon>
        <taxon>Embryophyta</taxon>
        <taxon>Tracheophyta</taxon>
        <taxon>Spermatophyta</taxon>
        <taxon>Magnoliopsida</taxon>
        <taxon>eudicotyledons</taxon>
        <taxon>Gunneridae</taxon>
        <taxon>Pentapetalae</taxon>
        <taxon>asterids</taxon>
        <taxon>lamiids</taxon>
        <taxon>Solanales</taxon>
        <taxon>Convolvulaceae</taxon>
        <taxon>Cuscuteae</taxon>
        <taxon>Cuscuta</taxon>
        <taxon>Cuscuta subgen. Cuscuta</taxon>
    </lineage>
</organism>
<dbReference type="SUPFAM" id="SSF81383">
    <property type="entry name" value="F-box domain"/>
    <property type="match status" value="1"/>
</dbReference>
<name>A0AAV0E0S2_9ASTE</name>
<accession>A0AAV0E0S2</accession>
<keyword evidence="3" id="KW-1185">Reference proteome</keyword>
<dbReference type="AlphaFoldDB" id="A0AAV0E0S2"/>
<dbReference type="Pfam" id="PF00646">
    <property type="entry name" value="F-box"/>
    <property type="match status" value="1"/>
</dbReference>
<dbReference type="Gene3D" id="1.20.1280.50">
    <property type="match status" value="1"/>
</dbReference>
<evidence type="ECO:0000259" key="1">
    <source>
        <dbReference type="PROSITE" id="PS50181"/>
    </source>
</evidence>
<gene>
    <name evidence="2" type="ORF">CEPIT_LOCUS19860</name>
</gene>
<proteinExistence type="predicted"/>
<evidence type="ECO:0000313" key="2">
    <source>
        <dbReference type="EMBL" id="CAH9112277.1"/>
    </source>
</evidence>
<feature type="domain" description="F-box" evidence="1">
    <location>
        <begin position="19"/>
        <end position="66"/>
    </location>
</feature>
<dbReference type="EMBL" id="CAMAPF010000195">
    <property type="protein sequence ID" value="CAH9112277.1"/>
    <property type="molecule type" value="Genomic_DNA"/>
</dbReference>
<dbReference type="SMART" id="SM00256">
    <property type="entry name" value="FBOX"/>
    <property type="match status" value="1"/>
</dbReference>
<protein>
    <recommendedName>
        <fullName evidence="1">F-box domain-containing protein</fullName>
    </recommendedName>
</protein>
<dbReference type="InterPro" id="IPR036047">
    <property type="entry name" value="F-box-like_dom_sf"/>
</dbReference>
<sequence>MTQPATFPSSSRSIITKLQNPFSTLPLDIIRDILSRLEGRQLLIAQCVSKEWYSLLEDIKLSYTGQPRILILFCIYKHGGLKVRSISPDLRSERVSPFTGHLSLFKTVEQYDSYQKIAHYSWRVLCSCNGFVLLRFGEHIVLWNPHTSWSKKVLQFQSLLDDKYKVVGGLCYDPSTLDHKVVLLFSHERPEYGGQFVIVSSLKSKVWRGVPFPYNYRTSQAGVSFNNTLHWMVSDIKLANIRGLDHAFREYLTWSDFAAHNKIIYFDLVDDGFKILPPPKPLNPEEEDAVVGTGIIDGCFCMARRDKKRQVIQVSLMKEYGKQESWITAFAISLLPFGPHGDYHLKFLSQNGMLFILVKGNYYQKTFVYDVKEDKLEQMLLFRGVRDAFGISGICFYIESF</sequence>
<dbReference type="Proteomes" id="UP001152523">
    <property type="component" value="Unassembled WGS sequence"/>
</dbReference>
<evidence type="ECO:0000313" key="3">
    <source>
        <dbReference type="Proteomes" id="UP001152523"/>
    </source>
</evidence>